<feature type="region of interest" description="Disordered" evidence="14">
    <location>
        <begin position="192"/>
        <end position="253"/>
    </location>
</feature>
<dbReference type="CDD" id="cd01647">
    <property type="entry name" value="RT_LTR"/>
    <property type="match status" value="1"/>
</dbReference>
<keyword evidence="6" id="KW-0255">Endonuclease</keyword>
<evidence type="ECO:0000256" key="1">
    <source>
        <dbReference type="ARBA" id="ARBA00010879"/>
    </source>
</evidence>
<dbReference type="InterPro" id="IPR041588">
    <property type="entry name" value="Integrase_H2C2"/>
</dbReference>
<dbReference type="GO" id="GO:0006508">
    <property type="term" value="P:proteolysis"/>
    <property type="evidence" value="ECO:0007669"/>
    <property type="project" value="InterPro"/>
</dbReference>
<dbReference type="InterPro" id="IPR001969">
    <property type="entry name" value="Aspartic_peptidase_AS"/>
</dbReference>
<dbReference type="InterPro" id="IPR043128">
    <property type="entry name" value="Rev_trsase/Diguanyl_cyclase"/>
</dbReference>
<dbReference type="Gene3D" id="3.10.10.10">
    <property type="entry name" value="HIV Type 1 Reverse Transcriptase, subunit A, domain 1"/>
    <property type="match status" value="1"/>
</dbReference>
<dbReference type="FunFam" id="1.10.340.70:FF:000001">
    <property type="entry name" value="Retrovirus-related Pol polyprotein from transposon gypsy-like Protein"/>
    <property type="match status" value="1"/>
</dbReference>
<feature type="compositionally biased region" description="Polar residues" evidence="14">
    <location>
        <begin position="880"/>
        <end position="894"/>
    </location>
</feature>
<dbReference type="Pfam" id="PF00078">
    <property type="entry name" value="RVT_1"/>
    <property type="match status" value="1"/>
</dbReference>
<dbReference type="PROSITE" id="PS50879">
    <property type="entry name" value="RNASE_H_1"/>
    <property type="match status" value="1"/>
</dbReference>
<dbReference type="Pfam" id="PF17921">
    <property type="entry name" value="Integrase_H2C2"/>
    <property type="match status" value="1"/>
</dbReference>
<dbReference type="PANTHER" id="PTHR37984">
    <property type="entry name" value="PROTEIN CBG26694"/>
    <property type="match status" value="1"/>
</dbReference>
<dbReference type="Gene3D" id="3.30.420.10">
    <property type="entry name" value="Ribonuclease H-like superfamily/Ribonuclease H"/>
    <property type="match status" value="2"/>
</dbReference>
<keyword evidence="3" id="KW-0808">Transferase</keyword>
<evidence type="ECO:0000313" key="19">
    <source>
        <dbReference type="EMBL" id="KAJ8353488.1"/>
    </source>
</evidence>
<dbReference type="SUPFAM" id="SSF50630">
    <property type="entry name" value="Acid proteases"/>
    <property type="match status" value="1"/>
</dbReference>
<dbReference type="InterPro" id="IPR000477">
    <property type="entry name" value="RT_dom"/>
</dbReference>
<reference evidence="19" key="1">
    <citation type="journal article" date="2023" name="Science">
        <title>Genome structures resolve the early diversification of teleost fishes.</title>
        <authorList>
            <person name="Parey E."/>
            <person name="Louis A."/>
            <person name="Montfort J."/>
            <person name="Bouchez O."/>
            <person name="Roques C."/>
            <person name="Iampietro C."/>
            <person name="Lluch J."/>
            <person name="Castinel A."/>
            <person name="Donnadieu C."/>
            <person name="Desvignes T."/>
            <person name="Floi Bucao C."/>
            <person name="Jouanno E."/>
            <person name="Wen M."/>
            <person name="Mejri S."/>
            <person name="Dirks R."/>
            <person name="Jansen H."/>
            <person name="Henkel C."/>
            <person name="Chen W.J."/>
            <person name="Zahm M."/>
            <person name="Cabau C."/>
            <person name="Klopp C."/>
            <person name="Thompson A.W."/>
            <person name="Robinson-Rechavi M."/>
            <person name="Braasch I."/>
            <person name="Lecointre G."/>
            <person name="Bobe J."/>
            <person name="Postlethwait J.H."/>
            <person name="Berthelot C."/>
            <person name="Roest Crollius H."/>
            <person name="Guiguen Y."/>
        </authorList>
    </citation>
    <scope>NUCLEOTIDE SEQUENCE</scope>
    <source>
        <strain evidence="19">WJC10195</strain>
    </source>
</reference>
<dbReference type="InterPro" id="IPR036397">
    <property type="entry name" value="RNaseH_sf"/>
</dbReference>
<keyword evidence="10" id="KW-0229">DNA integration</keyword>
<dbReference type="GO" id="GO:0003964">
    <property type="term" value="F:RNA-directed DNA polymerase activity"/>
    <property type="evidence" value="ECO:0007669"/>
    <property type="project" value="UniProtKB-KW"/>
</dbReference>
<feature type="domain" description="Integrase catalytic" evidence="18">
    <location>
        <begin position="1089"/>
        <end position="1248"/>
    </location>
</feature>
<evidence type="ECO:0000256" key="9">
    <source>
        <dbReference type="ARBA" id="ARBA00022884"/>
    </source>
</evidence>
<accession>A0A9Q1F991</accession>
<evidence type="ECO:0000256" key="8">
    <source>
        <dbReference type="ARBA" id="ARBA00022842"/>
    </source>
</evidence>
<feature type="domain" description="RNase H type-1" evidence="17">
    <location>
        <begin position="749"/>
        <end position="870"/>
    </location>
</feature>
<dbReference type="Pfam" id="PF00665">
    <property type="entry name" value="rve"/>
    <property type="match status" value="1"/>
</dbReference>
<dbReference type="GO" id="GO:0004523">
    <property type="term" value="F:RNA-DNA hybrid ribonuclease activity"/>
    <property type="evidence" value="ECO:0007669"/>
    <property type="project" value="UniProtKB-EC"/>
</dbReference>
<dbReference type="InterPro" id="IPR050951">
    <property type="entry name" value="Retrovirus_Pol_polyprotein"/>
</dbReference>
<evidence type="ECO:0000256" key="5">
    <source>
        <dbReference type="ARBA" id="ARBA00022722"/>
    </source>
</evidence>
<keyword evidence="4" id="KW-0548">Nucleotidyltransferase</keyword>
<evidence type="ECO:0000256" key="14">
    <source>
        <dbReference type="SAM" id="MobiDB-lite"/>
    </source>
</evidence>
<dbReference type="InterPro" id="IPR041577">
    <property type="entry name" value="RT_RNaseH_2"/>
</dbReference>
<keyword evidence="8" id="KW-0460">Magnesium</keyword>
<dbReference type="SUPFAM" id="SSF56672">
    <property type="entry name" value="DNA/RNA polymerases"/>
    <property type="match status" value="1"/>
</dbReference>
<proteinExistence type="inferred from homology"/>
<feature type="compositionally biased region" description="Polar residues" evidence="14">
    <location>
        <begin position="194"/>
        <end position="208"/>
    </location>
</feature>
<evidence type="ECO:0000313" key="20">
    <source>
        <dbReference type="Proteomes" id="UP001152622"/>
    </source>
</evidence>
<evidence type="ECO:0000256" key="7">
    <source>
        <dbReference type="ARBA" id="ARBA00022801"/>
    </source>
</evidence>
<dbReference type="Gene3D" id="1.10.340.70">
    <property type="match status" value="1"/>
</dbReference>
<keyword evidence="9" id="KW-0694">RNA-binding</keyword>
<dbReference type="SUPFAM" id="SSF53098">
    <property type="entry name" value="Ribonuclease H-like"/>
    <property type="match status" value="2"/>
</dbReference>
<dbReference type="PROSITE" id="PS50994">
    <property type="entry name" value="INTEGRASE"/>
    <property type="match status" value="1"/>
</dbReference>
<keyword evidence="11" id="KW-0695">RNA-directed DNA polymerase</keyword>
<dbReference type="InterPro" id="IPR012337">
    <property type="entry name" value="RNaseH-like_sf"/>
</dbReference>
<dbReference type="Gene3D" id="2.40.70.10">
    <property type="entry name" value="Acid Proteases"/>
    <property type="match status" value="1"/>
</dbReference>
<dbReference type="Gene3D" id="3.10.20.370">
    <property type="match status" value="1"/>
</dbReference>
<dbReference type="PROSITE" id="PS50878">
    <property type="entry name" value="RT_POL"/>
    <property type="match status" value="1"/>
</dbReference>
<keyword evidence="12" id="KW-0233">DNA recombination</keyword>
<dbReference type="FunFam" id="3.30.70.270:FF:000023">
    <property type="entry name" value="Pol"/>
    <property type="match status" value="1"/>
</dbReference>
<evidence type="ECO:0000256" key="2">
    <source>
        <dbReference type="ARBA" id="ARBA00012180"/>
    </source>
</evidence>
<name>A0A9Q1F991_SYNKA</name>
<comment type="similarity">
    <text evidence="1">Belongs to the beta type-B retroviral polymerase family. HERV class-II K(HML-2) pol subfamily.</text>
</comment>
<dbReference type="PROSITE" id="PS00141">
    <property type="entry name" value="ASP_PROTEASE"/>
    <property type="match status" value="1"/>
</dbReference>
<dbReference type="EMBL" id="JAINUF010000007">
    <property type="protein sequence ID" value="KAJ8353488.1"/>
    <property type="molecule type" value="Genomic_DNA"/>
</dbReference>
<dbReference type="Proteomes" id="UP001152622">
    <property type="component" value="Chromosome 7"/>
</dbReference>
<feature type="region of interest" description="Disordered" evidence="14">
    <location>
        <begin position="870"/>
        <end position="894"/>
    </location>
</feature>
<keyword evidence="20" id="KW-1185">Reference proteome</keyword>
<evidence type="ECO:0000256" key="12">
    <source>
        <dbReference type="ARBA" id="ARBA00023172"/>
    </source>
</evidence>
<evidence type="ECO:0000259" key="16">
    <source>
        <dbReference type="PROSITE" id="PS50878"/>
    </source>
</evidence>
<dbReference type="FunFam" id="3.30.420.10:FF:000032">
    <property type="entry name" value="Retrovirus-related Pol polyprotein from transposon 297-like Protein"/>
    <property type="match status" value="1"/>
</dbReference>
<protein>
    <recommendedName>
        <fullName evidence="13">Gypsy retrotransposon integrase-like protein 1</fullName>
        <ecNumber evidence="2">3.1.26.4</ecNumber>
    </recommendedName>
</protein>
<evidence type="ECO:0000256" key="3">
    <source>
        <dbReference type="ARBA" id="ARBA00022679"/>
    </source>
</evidence>
<dbReference type="EC" id="3.1.26.4" evidence="2"/>
<evidence type="ECO:0000256" key="10">
    <source>
        <dbReference type="ARBA" id="ARBA00022908"/>
    </source>
</evidence>
<dbReference type="InterPro" id="IPR002156">
    <property type="entry name" value="RNaseH_domain"/>
</dbReference>
<keyword evidence="5" id="KW-0540">Nuclease</keyword>
<comment type="caution">
    <text evidence="19">The sequence shown here is derived from an EMBL/GenBank/DDBJ whole genome shotgun (WGS) entry which is preliminary data.</text>
</comment>
<dbReference type="GO" id="GO:0006310">
    <property type="term" value="P:DNA recombination"/>
    <property type="evidence" value="ECO:0007669"/>
    <property type="project" value="UniProtKB-KW"/>
</dbReference>
<sequence length="1359" mass="152787">MLQLDQNFNVEALLDTGAEISLMTHTLFEAMQRTRERTGHTLQLKESELNFRAYGSNQPQKLKGVIELPLTFEGLSITHPLYVASHDQPILLIGMDLLSRLKPIMDCDKDILWGHKPEADHYVHGPTKAICACTLGWVFPDSHEAGSNPDALMIKSPMPPNDRNYQTLQETQYVFGPETGAPISTDMLVAQRPRPQSLTTDAPSQTPTPVGPHVRASSIDPLSNSKLNGAHTHLRGQESTANQRQADKPNGDRVASTAALSVQDVTTSTHPHTHYPNLKPDLESDLLQLIQAQVDSANALSTNEEHLSLESLMLEHAHLYSRGIIRKCNSTYNSPIWPVLKASGKWRLTVDYRQLNKQVCLLRWPVAYLDETLTKVQNAAYFTSLDISNGFWTIPVREEDQHKLAFSFNNVQYTWTVTPFGYANSPAEFNIFLHKAIPDVNSRNIAIYVDDILMWSDSWTAHRELLSYVLTRLSVAGAKISLDKGQWCKRAVNYLGFQVGQEGIRPQLNRTLALQTLPAPTTLKQLRSFLGICNFSRHFVADYAKIAQPLTRLLKKDTPWHWGQEQDVAMRTLKHSISAAPALAFPDKTKPFILETAFTPLNISAVLKQQQDQQKRVVSYASKSLSPVEQRFTDCEKALFSAVWAIQQYRNLVCGAEIILETCHQILIYLTSGKLREGKVTNAQIANWILATEGLSLQVKYAKSKNNAVAQGLPALHDCVSLPHQPTEERPPTDLPGLANHQSFSDVLCPTFPKVYVDGSAHRKTGTLGAGVGLVWTNCDLPPQKFKLGPKSSQYAELAGTLIALTQAAEHNYEHLVICTDSDYTVRSFIDYLPHWLANDMKKSDGHSKLDGQDKAGNDRADALAKEGVSTGQPWEFGNPASQFSQPTDNSSVTIGTSELRNTQWEADTPLFPQPPAQVDVVTRSGAKAPDPHNPSNSNRITLITPEAHNELVQAQEKDQALTHLIRILQDTTSVADSGDLINDAYFQALWKQKERLSLRDGLLTFKGTNDQHCRWVVPRQWRITMMQHAHDEPCGGHRGEQSTISMLRQVAYWPKMWTDVKDYVNSCITCCKFQPVLPRHRAPLQSTSTTQPWSHIQIDWIGPITRSSRGNQYALTVTDMFTKWVECLPAPRDTAESTAVLLMNHVFTRWGLPQSVNSDHGTHFTSTIMEQVWKTLGVKRQLHVAYRPQSSGQVERANQTVINRLKKYLSANQRDWVIKLPLILMAIRATPSKATQVSPFEMMTGRQMVLPLHLLYTPTTESAPEAVQTTSYLEELGRHLQSIFEFDRQNMKTEAIGVKSYYDRNACDREYEVGDEAFYYQFSRNQKQSKKLLPSWQGPYAITDKLSRHIPHQDSDPP</sequence>
<dbReference type="Pfam" id="PF00075">
    <property type="entry name" value="RNase_H"/>
    <property type="match status" value="1"/>
</dbReference>
<evidence type="ECO:0000259" key="18">
    <source>
        <dbReference type="PROSITE" id="PS50994"/>
    </source>
</evidence>
<dbReference type="Gene3D" id="3.30.70.270">
    <property type="match status" value="2"/>
</dbReference>
<dbReference type="InterPro" id="IPR021109">
    <property type="entry name" value="Peptidase_aspartic_dom_sf"/>
</dbReference>
<dbReference type="Pfam" id="PF17919">
    <property type="entry name" value="RT_RNaseH_2"/>
    <property type="match status" value="1"/>
</dbReference>
<dbReference type="CDD" id="cd00303">
    <property type="entry name" value="retropepsin_like"/>
    <property type="match status" value="1"/>
</dbReference>
<evidence type="ECO:0000256" key="13">
    <source>
        <dbReference type="ARBA" id="ARBA00039658"/>
    </source>
</evidence>
<dbReference type="PROSITE" id="PS50175">
    <property type="entry name" value="ASP_PROT_RETROV"/>
    <property type="match status" value="1"/>
</dbReference>
<dbReference type="GO" id="GO:0015074">
    <property type="term" value="P:DNA integration"/>
    <property type="evidence" value="ECO:0007669"/>
    <property type="project" value="UniProtKB-KW"/>
</dbReference>
<organism evidence="19 20">
    <name type="scientific">Synaphobranchus kaupii</name>
    <name type="common">Kaup's arrowtooth eel</name>
    <dbReference type="NCBI Taxonomy" id="118154"/>
    <lineage>
        <taxon>Eukaryota</taxon>
        <taxon>Metazoa</taxon>
        <taxon>Chordata</taxon>
        <taxon>Craniata</taxon>
        <taxon>Vertebrata</taxon>
        <taxon>Euteleostomi</taxon>
        <taxon>Actinopterygii</taxon>
        <taxon>Neopterygii</taxon>
        <taxon>Teleostei</taxon>
        <taxon>Anguilliformes</taxon>
        <taxon>Synaphobranchidae</taxon>
        <taxon>Synaphobranchus</taxon>
    </lineage>
</organism>
<dbReference type="InterPro" id="IPR001584">
    <property type="entry name" value="Integrase_cat-core"/>
</dbReference>
<evidence type="ECO:0000259" key="17">
    <source>
        <dbReference type="PROSITE" id="PS50879"/>
    </source>
</evidence>
<evidence type="ECO:0000259" key="15">
    <source>
        <dbReference type="PROSITE" id="PS50175"/>
    </source>
</evidence>
<feature type="domain" description="Peptidase A2" evidence="15">
    <location>
        <begin position="10"/>
        <end position="97"/>
    </location>
</feature>
<evidence type="ECO:0000256" key="6">
    <source>
        <dbReference type="ARBA" id="ARBA00022759"/>
    </source>
</evidence>
<gene>
    <name evidence="19" type="ORF">SKAU_G00210550</name>
</gene>
<dbReference type="PANTHER" id="PTHR37984:SF12">
    <property type="entry name" value="RIBONUCLEASE H"/>
    <property type="match status" value="1"/>
</dbReference>
<keyword evidence="7" id="KW-0378">Hydrolase</keyword>
<dbReference type="OrthoDB" id="8947436at2759"/>
<dbReference type="GO" id="GO:0003723">
    <property type="term" value="F:RNA binding"/>
    <property type="evidence" value="ECO:0007669"/>
    <property type="project" value="UniProtKB-KW"/>
</dbReference>
<feature type="domain" description="Reverse transcriptase" evidence="16">
    <location>
        <begin position="320"/>
        <end position="499"/>
    </location>
</feature>
<dbReference type="InterPro" id="IPR001995">
    <property type="entry name" value="Peptidase_A2_cat"/>
</dbReference>
<dbReference type="GO" id="GO:0004190">
    <property type="term" value="F:aspartic-type endopeptidase activity"/>
    <property type="evidence" value="ECO:0007669"/>
    <property type="project" value="InterPro"/>
</dbReference>
<dbReference type="InterPro" id="IPR043502">
    <property type="entry name" value="DNA/RNA_pol_sf"/>
</dbReference>
<evidence type="ECO:0000256" key="11">
    <source>
        <dbReference type="ARBA" id="ARBA00022918"/>
    </source>
</evidence>
<evidence type="ECO:0000256" key="4">
    <source>
        <dbReference type="ARBA" id="ARBA00022695"/>
    </source>
</evidence>